<evidence type="ECO:0000259" key="2">
    <source>
        <dbReference type="Pfam" id="PF10671"/>
    </source>
</evidence>
<feature type="signal peptide" evidence="1">
    <location>
        <begin position="1"/>
        <end position="22"/>
    </location>
</feature>
<name>A0AAW8D459_9BURK</name>
<evidence type="ECO:0000313" key="4">
    <source>
        <dbReference type="Proteomes" id="UP001242045"/>
    </source>
</evidence>
<comment type="caution">
    <text evidence="3">The sequence shown here is derived from an EMBL/GenBank/DDBJ whole genome shotgun (WGS) entry which is preliminary data.</text>
</comment>
<keyword evidence="1" id="KW-0732">Signal</keyword>
<organism evidence="3 4">
    <name type="scientific">Variovorax boronicumulans</name>
    <dbReference type="NCBI Taxonomy" id="436515"/>
    <lineage>
        <taxon>Bacteria</taxon>
        <taxon>Pseudomonadati</taxon>
        <taxon>Pseudomonadota</taxon>
        <taxon>Betaproteobacteria</taxon>
        <taxon>Burkholderiales</taxon>
        <taxon>Comamonadaceae</taxon>
        <taxon>Variovorax</taxon>
    </lineage>
</organism>
<evidence type="ECO:0000256" key="1">
    <source>
        <dbReference type="SAM" id="SignalP"/>
    </source>
</evidence>
<protein>
    <recommendedName>
        <fullName evidence="2">Toxin co-regulated pilus biosynthesis protein Q C-terminal domain-containing protein</fullName>
    </recommendedName>
</protein>
<dbReference type="AlphaFoldDB" id="A0AAW8D459"/>
<accession>A0AAW8D459</accession>
<dbReference type="PROSITE" id="PS51257">
    <property type="entry name" value="PROKAR_LIPOPROTEIN"/>
    <property type="match status" value="1"/>
</dbReference>
<dbReference type="Pfam" id="PF10671">
    <property type="entry name" value="TcpQ"/>
    <property type="match status" value="1"/>
</dbReference>
<dbReference type="RefSeq" id="WP_307687290.1">
    <property type="nucleotide sequence ID" value="NZ_JAUSRD010000027.1"/>
</dbReference>
<gene>
    <name evidence="3" type="ORF">J2W31_006499</name>
</gene>
<dbReference type="InterPro" id="IPR018927">
    <property type="entry name" value="Pilus_synth_Q_C"/>
</dbReference>
<dbReference type="EMBL" id="JAUSRD010000027">
    <property type="protein sequence ID" value="MDP9897355.1"/>
    <property type="molecule type" value="Genomic_DNA"/>
</dbReference>
<evidence type="ECO:0000313" key="3">
    <source>
        <dbReference type="EMBL" id="MDP9897355.1"/>
    </source>
</evidence>
<dbReference type="Proteomes" id="UP001242045">
    <property type="component" value="Unassembled WGS sequence"/>
</dbReference>
<feature type="chain" id="PRO_5043656191" description="Toxin co-regulated pilus biosynthesis protein Q C-terminal domain-containing protein" evidence="1">
    <location>
        <begin position="23"/>
        <end position="319"/>
    </location>
</feature>
<feature type="domain" description="Toxin co-regulated pilus biosynthesis protein Q C-terminal" evidence="2">
    <location>
        <begin position="238"/>
        <end position="314"/>
    </location>
</feature>
<sequence length="319" mass="32677">MRILLPVVAAAMTLSACGSAPAIKYPSGSANRVAINNSPPITAAAVAAAAKPLSSGSTVTAVGRSVSKSTVVEPPPTPIPVSAFFVNASETSTLNVMRRWARAARVDFSWESSIDYPVTAAMREISTTDLQGAIVQMRKALEGVEEPLVIVVGDAGLVVSRAAPPEPVVAESVAVAGVAEPVSTASTATVVVAEVAPAASPIGAKGAHGPEAAQPTVVTAEAPAAAAPAAASRGRVVKAEKSLREVVASWTSLEGVELRWDSARDFPVDDNVRGATYDGDLRHALALLASKFGALNAPLGIRFLERGTVLRVYDLAEQS</sequence>
<proteinExistence type="predicted"/>
<dbReference type="Gene3D" id="3.55.50.70">
    <property type="match status" value="2"/>
</dbReference>
<reference evidence="3" key="1">
    <citation type="submission" date="2023-07" db="EMBL/GenBank/DDBJ databases">
        <title>Sorghum-associated microbial communities from plants grown in Nebraska, USA.</title>
        <authorList>
            <person name="Schachtman D."/>
        </authorList>
    </citation>
    <scope>NUCLEOTIDE SEQUENCE</scope>
    <source>
        <strain evidence="3">DS3754</strain>
    </source>
</reference>